<feature type="transmembrane region" description="Helical" evidence="2">
    <location>
        <begin position="235"/>
        <end position="256"/>
    </location>
</feature>
<dbReference type="OrthoDB" id="2241330at2759"/>
<evidence type="ECO:0000256" key="2">
    <source>
        <dbReference type="SAM" id="Phobius"/>
    </source>
</evidence>
<dbReference type="EMBL" id="LT554433">
    <property type="protein sequence ID" value="SAM05217.1"/>
    <property type="molecule type" value="Genomic_DNA"/>
</dbReference>
<feature type="transmembrane region" description="Helical" evidence="2">
    <location>
        <begin position="202"/>
        <end position="223"/>
    </location>
</feature>
<feature type="compositionally biased region" description="Basic residues" evidence="1">
    <location>
        <begin position="121"/>
        <end position="141"/>
    </location>
</feature>
<proteinExistence type="predicted"/>
<feature type="region of interest" description="Disordered" evidence="1">
    <location>
        <begin position="121"/>
        <end position="143"/>
    </location>
</feature>
<sequence>MLALFRQDRLVTDLYVGKTANAIFADVKKSLYVVWHDNRNLNKVPLFESHCASSQNFFRLKTEIIVVDYVERRPSVPKCQTPLEMLSDRTHRFHLAKKKRSDGAKNAKDTLMGDLKQWSSRHYRHRRRRRRHHRSRSKVDKKRKDAKGEMLVMYLHFWNGFIGLVLTCVLIGVAANIKYYVSNGAAIAGFGKRDYNEGMTTFVYLFIPAITAFIYGIVLGLDPSPRYASWTPSKTLAGSIVCVALAVLLASIWPLVPGADVMTAPDAAISCSWKNYMSWYVIYANPEAFPWVDSIDTACTCFTASIGISWVLCLGWICQALIYLKKSIYPHRPSPQPQNNYAHRGSAALSERSLKTLSALNNNHNLPPLPS</sequence>
<dbReference type="InParanoid" id="A0A168QP48"/>
<reference evidence="3" key="1">
    <citation type="submission" date="2016-04" db="EMBL/GenBank/DDBJ databases">
        <authorList>
            <person name="Evans L.H."/>
            <person name="Alamgir A."/>
            <person name="Owens N."/>
            <person name="Weber N.D."/>
            <person name="Virtaneva K."/>
            <person name="Barbian K."/>
            <person name="Babar A."/>
            <person name="Rosenke K."/>
        </authorList>
    </citation>
    <scope>NUCLEOTIDE SEQUENCE [LARGE SCALE GENOMIC DNA]</scope>
    <source>
        <strain evidence="3">CBS 101.48</strain>
    </source>
</reference>
<dbReference type="Proteomes" id="UP000078561">
    <property type="component" value="Unassembled WGS sequence"/>
</dbReference>
<protein>
    <submittedName>
        <fullName evidence="3">Uncharacterized protein</fullName>
    </submittedName>
</protein>
<organism evidence="3">
    <name type="scientific">Absidia glauca</name>
    <name type="common">Pin mould</name>
    <dbReference type="NCBI Taxonomy" id="4829"/>
    <lineage>
        <taxon>Eukaryota</taxon>
        <taxon>Fungi</taxon>
        <taxon>Fungi incertae sedis</taxon>
        <taxon>Mucoromycota</taxon>
        <taxon>Mucoromycotina</taxon>
        <taxon>Mucoromycetes</taxon>
        <taxon>Mucorales</taxon>
        <taxon>Cunninghamellaceae</taxon>
        <taxon>Absidia</taxon>
    </lineage>
</organism>
<keyword evidence="2" id="KW-1133">Transmembrane helix</keyword>
<keyword evidence="2" id="KW-0472">Membrane</keyword>
<dbReference type="AlphaFoldDB" id="A0A168QP48"/>
<evidence type="ECO:0000313" key="3">
    <source>
        <dbReference type="EMBL" id="SAM05217.1"/>
    </source>
</evidence>
<keyword evidence="2" id="KW-0812">Transmembrane</keyword>
<feature type="transmembrane region" description="Helical" evidence="2">
    <location>
        <begin position="151"/>
        <end position="175"/>
    </location>
</feature>
<accession>A0A168QP48</accession>
<evidence type="ECO:0000256" key="1">
    <source>
        <dbReference type="SAM" id="MobiDB-lite"/>
    </source>
</evidence>
<keyword evidence="4" id="KW-1185">Reference proteome</keyword>
<evidence type="ECO:0000313" key="4">
    <source>
        <dbReference type="Proteomes" id="UP000078561"/>
    </source>
</evidence>
<feature type="transmembrane region" description="Helical" evidence="2">
    <location>
        <begin position="302"/>
        <end position="324"/>
    </location>
</feature>
<gene>
    <name evidence="3" type="primary">ABSGL_11086.1 scaffold 12129</name>
</gene>
<name>A0A168QP48_ABSGL</name>